<dbReference type="GO" id="GO:0042597">
    <property type="term" value="C:periplasmic space"/>
    <property type="evidence" value="ECO:0007669"/>
    <property type="project" value="UniProtKB-SubCell"/>
</dbReference>
<dbReference type="InterPro" id="IPR050490">
    <property type="entry name" value="Bact_solute-bd_prot1"/>
</dbReference>
<comment type="subcellular location">
    <subcellularLocation>
        <location evidence="1">Periplasm</location>
    </subcellularLocation>
</comment>
<dbReference type="AlphaFoldDB" id="E1R5Y5"/>
<reference evidence="6 7" key="1">
    <citation type="journal article" date="2010" name="Stand. Genomic Sci.">
        <title>Complete genome sequence of Spirochaeta smaragdinae type strain (SEBR 4228).</title>
        <authorList>
            <person name="Mavromatis K."/>
            <person name="Yasawong M."/>
            <person name="Chertkov O."/>
            <person name="Lapidus A."/>
            <person name="Lucas S."/>
            <person name="Nolan M."/>
            <person name="Del Rio T.G."/>
            <person name="Tice H."/>
            <person name="Cheng J.F."/>
            <person name="Pitluck S."/>
            <person name="Liolios K."/>
            <person name="Ivanova N."/>
            <person name="Tapia R."/>
            <person name="Han C."/>
            <person name="Bruce D."/>
            <person name="Goodwin L."/>
            <person name="Pati A."/>
            <person name="Chen A."/>
            <person name="Palaniappan K."/>
            <person name="Land M."/>
            <person name="Hauser L."/>
            <person name="Chang Y.J."/>
            <person name="Jeffries C.D."/>
            <person name="Detter J.C."/>
            <person name="Rohde M."/>
            <person name="Brambilla E."/>
            <person name="Spring S."/>
            <person name="Goker M."/>
            <person name="Sikorski J."/>
            <person name="Woyke T."/>
            <person name="Bristow J."/>
            <person name="Eisen J.A."/>
            <person name="Markowitz V."/>
            <person name="Hugenholtz P."/>
            <person name="Klenk H.P."/>
            <person name="Kyrpides N.C."/>
        </authorList>
    </citation>
    <scope>NUCLEOTIDE SEQUENCE [LARGE SCALE GENOMIC DNA]</scope>
    <source>
        <strain evidence="7">DSM 11293 / JCM 15392 / SEBR 4228</strain>
    </source>
</reference>
<keyword evidence="7" id="KW-1185">Reference proteome</keyword>
<evidence type="ECO:0000256" key="1">
    <source>
        <dbReference type="ARBA" id="ARBA00004418"/>
    </source>
</evidence>
<dbReference type="eggNOG" id="COG1653">
    <property type="taxonomic scope" value="Bacteria"/>
</dbReference>
<dbReference type="Pfam" id="PF01547">
    <property type="entry name" value="SBP_bac_1"/>
    <property type="match status" value="1"/>
</dbReference>
<evidence type="ECO:0000313" key="7">
    <source>
        <dbReference type="Proteomes" id="UP000002318"/>
    </source>
</evidence>
<feature type="signal peptide" evidence="5">
    <location>
        <begin position="1"/>
        <end position="22"/>
    </location>
</feature>
<dbReference type="HOGENOM" id="CLU_031285_9_2_12"/>
<evidence type="ECO:0000256" key="4">
    <source>
        <dbReference type="ARBA" id="ARBA00022729"/>
    </source>
</evidence>
<evidence type="ECO:0000256" key="3">
    <source>
        <dbReference type="ARBA" id="ARBA00022448"/>
    </source>
</evidence>
<protein>
    <submittedName>
        <fullName evidence="6">Extracellular solute-binding protein family 1</fullName>
    </submittedName>
</protein>
<sequence>MNMKRLMGIAAGMLLFSTMLFAGGRQEATAPTAAGEEGELPYAGVELHFAVAAEQFADYMKVLAQEFEKNTGAKIEVDILGYTELYQRITQDFTTDTKQYDLLTVDIMWSGEFAKNGWTEDLTPMIDRDKAEIDYDDIMPVTWTLGSWDGQQVAFPMAGYANSLIYRKDLFNDPEEKAAFKAKYGYELAPPTTIKQLGDAAEFFTRPDENLYGLVANGARGSAVAQDWMEYMRSFGASIFDGDGNVVVDSPASLASLKFFVDIFDKWAPPGAIGYWWDDRETSYRTGQAVMQSSWSIARAGYEDPEISLVVGKTDMTPAPRVEGGDVEYGFGGWGVGINADISDAKKAASWDFIKFITGKKAQKEWLLNDGAPIRRSTLTDPDLKKQMPWLDKIYTVFENGNGDYRPRDPNSNEIQSILALRINQAITHELTPEQALSEAAKEIKALE</sequence>
<accession>E1R5Y5</accession>
<dbReference type="EMBL" id="CP002116">
    <property type="protein sequence ID" value="ADK80750.1"/>
    <property type="molecule type" value="Genomic_DNA"/>
</dbReference>
<proteinExistence type="inferred from homology"/>
<dbReference type="RefSeq" id="WP_013254214.1">
    <property type="nucleotide sequence ID" value="NC_014364.1"/>
</dbReference>
<keyword evidence="3" id="KW-0813">Transport</keyword>
<dbReference type="Gene3D" id="3.40.190.10">
    <property type="entry name" value="Periplasmic binding protein-like II"/>
    <property type="match status" value="2"/>
</dbReference>
<dbReference type="SUPFAM" id="SSF53850">
    <property type="entry name" value="Periplasmic binding protein-like II"/>
    <property type="match status" value="1"/>
</dbReference>
<dbReference type="STRING" id="573413.Spirs_1623"/>
<keyword evidence="4 5" id="KW-0732">Signal</keyword>
<dbReference type="Proteomes" id="UP000002318">
    <property type="component" value="Chromosome"/>
</dbReference>
<feature type="chain" id="PRO_5003150576" evidence="5">
    <location>
        <begin position="23"/>
        <end position="448"/>
    </location>
</feature>
<dbReference type="OrthoDB" id="9803049at2"/>
<dbReference type="InterPro" id="IPR006059">
    <property type="entry name" value="SBP"/>
</dbReference>
<evidence type="ECO:0000313" key="6">
    <source>
        <dbReference type="EMBL" id="ADK80750.1"/>
    </source>
</evidence>
<dbReference type="PANTHER" id="PTHR43649">
    <property type="entry name" value="ARABINOSE-BINDING PROTEIN-RELATED"/>
    <property type="match status" value="1"/>
</dbReference>
<dbReference type="KEGG" id="ssm:Spirs_1623"/>
<dbReference type="PANTHER" id="PTHR43649:SF34">
    <property type="entry name" value="ABC TRANSPORTER PERIPLASMIC-BINDING PROTEIN YCJN-RELATED"/>
    <property type="match status" value="1"/>
</dbReference>
<dbReference type="CDD" id="cd13585">
    <property type="entry name" value="PBP2_TMBP_like"/>
    <property type="match status" value="1"/>
</dbReference>
<comment type="similarity">
    <text evidence="2">Belongs to the bacterial solute-binding protein 1 family.</text>
</comment>
<evidence type="ECO:0000256" key="5">
    <source>
        <dbReference type="SAM" id="SignalP"/>
    </source>
</evidence>
<evidence type="ECO:0000256" key="2">
    <source>
        <dbReference type="ARBA" id="ARBA00008520"/>
    </source>
</evidence>
<name>E1R5Y5_SEDSS</name>
<organism evidence="6 7">
    <name type="scientific">Sediminispirochaeta smaragdinae (strain DSM 11293 / JCM 15392 / SEBR 4228)</name>
    <name type="common">Spirochaeta smaragdinae</name>
    <dbReference type="NCBI Taxonomy" id="573413"/>
    <lineage>
        <taxon>Bacteria</taxon>
        <taxon>Pseudomonadati</taxon>
        <taxon>Spirochaetota</taxon>
        <taxon>Spirochaetia</taxon>
        <taxon>Spirochaetales</taxon>
        <taxon>Spirochaetaceae</taxon>
        <taxon>Sediminispirochaeta</taxon>
    </lineage>
</organism>
<gene>
    <name evidence="6" type="ordered locus">Spirs_1623</name>
</gene>